<evidence type="ECO:0000313" key="3">
    <source>
        <dbReference type="EMBL" id="KGB35772.1"/>
    </source>
</evidence>
<feature type="compositionally biased region" description="Acidic residues" evidence="1">
    <location>
        <begin position="10"/>
        <end position="19"/>
    </location>
</feature>
<feature type="transmembrane region" description="Helical" evidence="2">
    <location>
        <begin position="260"/>
        <end position="278"/>
    </location>
</feature>
<reference evidence="3" key="1">
    <citation type="journal article" date="2012" name="Nat. Genet.">
        <title>Whole-genome sequence of Schistosoma haematobium.</title>
        <authorList>
            <person name="Young N.D."/>
            <person name="Jex A.R."/>
            <person name="Li B."/>
            <person name="Liu S."/>
            <person name="Yang L."/>
            <person name="Xiong Z."/>
            <person name="Li Y."/>
            <person name="Cantacessi C."/>
            <person name="Hall R.S."/>
            <person name="Xu X."/>
            <person name="Chen F."/>
            <person name="Wu X."/>
            <person name="Zerlotini A."/>
            <person name="Oliveira G."/>
            <person name="Hofmann A."/>
            <person name="Zhang G."/>
            <person name="Fang X."/>
            <person name="Kang Y."/>
            <person name="Campbell B.E."/>
            <person name="Loukas A."/>
            <person name="Ranganathan S."/>
            <person name="Rollinson D."/>
            <person name="Rinaldi G."/>
            <person name="Brindley P.J."/>
            <person name="Yang H."/>
            <person name="Wang J."/>
            <person name="Wang J."/>
            <person name="Gasser R.B."/>
        </authorList>
    </citation>
    <scope>NUCLEOTIDE SEQUENCE [LARGE SCALE GENOMIC DNA]</scope>
</reference>
<dbReference type="AlphaFoldDB" id="A0A094ZNW4"/>
<feature type="transmembrane region" description="Helical" evidence="2">
    <location>
        <begin position="491"/>
        <end position="512"/>
    </location>
</feature>
<keyword evidence="2" id="KW-0812">Transmembrane</keyword>
<feature type="transmembrane region" description="Helical" evidence="2">
    <location>
        <begin position="443"/>
        <end position="462"/>
    </location>
</feature>
<feature type="region of interest" description="Disordered" evidence="1">
    <location>
        <begin position="1"/>
        <end position="34"/>
    </location>
</feature>
<feature type="transmembrane region" description="Helical" evidence="2">
    <location>
        <begin position="568"/>
        <end position="593"/>
    </location>
</feature>
<organism evidence="3">
    <name type="scientific">Schistosoma haematobium</name>
    <name type="common">Blood fluke</name>
    <dbReference type="NCBI Taxonomy" id="6185"/>
    <lineage>
        <taxon>Eukaryota</taxon>
        <taxon>Metazoa</taxon>
        <taxon>Spiralia</taxon>
        <taxon>Lophotrochozoa</taxon>
        <taxon>Platyhelminthes</taxon>
        <taxon>Trematoda</taxon>
        <taxon>Digenea</taxon>
        <taxon>Strigeidida</taxon>
        <taxon>Schistosomatoidea</taxon>
        <taxon>Schistosomatidae</taxon>
        <taxon>Schistosoma</taxon>
    </lineage>
</organism>
<keyword evidence="2" id="KW-0472">Membrane</keyword>
<feature type="transmembrane region" description="Helical" evidence="2">
    <location>
        <begin position="106"/>
        <end position="128"/>
    </location>
</feature>
<gene>
    <name evidence="3" type="ORF">MS3_04041</name>
</gene>
<keyword evidence="2" id="KW-1133">Transmembrane helix</keyword>
<dbReference type="EMBL" id="KL250715">
    <property type="protein sequence ID" value="KGB35772.1"/>
    <property type="molecule type" value="Genomic_DNA"/>
</dbReference>
<evidence type="ECO:0000256" key="1">
    <source>
        <dbReference type="SAM" id="MobiDB-lite"/>
    </source>
</evidence>
<sequence>MNRTFKNDSSDYDDSEGDQQGEVHQERTQNKHSTVAIRRLVSKNKYRIKKDLTNDSDSVSYQSQRKEKHLNNKMNVFRKPPSFRYIKTVKLNQTKSLMIMAKCEQVFLNFLLIGQLLHFLGFYFTMYFNACRSFCGCCLMDNKLQHLHYFPYRRSRVTDQLFTRRQNRFKAYHKRKNQIVDNDNSQVDIKHQSKKLPSPKRQILISRPDSMPYHQLVTIGIAKDLRSQFHNANQTKRLTTYLKGMKNVQTHSRIILQCEYIFLGFFCVGSLISILYYGDRLIKSSTSTDWGIWYSSNHANLRENNKSHFINENVDHHHVDEEKYLLERKTTIFADNNISLQHPLITNSSIMPTISNNKTNVTADNSYKNHDFHQITYINWLKLINNVLWVLLLVIQIPMMIQLKKTVSFEGYTKSSSLSSKLCCLLTSSSCRLNEFPRILMCYLSYFLILVFTISQNILLVYSSTYDKHSNPGYIYSRKFSNHLNWLKSNLLYFPLLFQLTGSICFNLMQIIEILLKFTNVYAKDFDINSSFPNTSIVHNSLSTHAIHQSYMINQYRYVSHQELFLKYFILFTLCIEVIENCIEIICIPLIMVKCFLHRITKPTFFTNLIVNLITNEICLLLMKFFNPQLLSLEDNSTLNCSINYLNSHNMTNKITTNSIISPHDVTYEMLVQNTSTIVNSQTNFIHENKTVNEICNLVQFTKVTTNWWYWIFIKQLSYSICIIFRQSMLICCGFLYSS</sequence>
<accession>A0A094ZNW4</accession>
<protein>
    <submittedName>
        <fullName evidence="3">Uncharacterized protein</fullName>
    </submittedName>
</protein>
<name>A0A094ZNW4_SCHHA</name>
<feature type="transmembrane region" description="Helical" evidence="2">
    <location>
        <begin position="383"/>
        <end position="401"/>
    </location>
</feature>
<evidence type="ECO:0000256" key="2">
    <source>
        <dbReference type="SAM" id="Phobius"/>
    </source>
</evidence>
<proteinExistence type="predicted"/>
<feature type="transmembrane region" description="Helical" evidence="2">
    <location>
        <begin position="605"/>
        <end position="626"/>
    </location>
</feature>